<dbReference type="GO" id="GO:0070626">
    <property type="term" value="F:(S)-2-(5-amino-1-(5-phospho-D-ribosyl)imidazole-4-carboxamido) succinate lyase (fumarate-forming) activity"/>
    <property type="evidence" value="ECO:0007669"/>
    <property type="project" value="TreeGrafter"/>
</dbReference>
<keyword evidence="1" id="KW-0028">Amino-acid biosynthesis</keyword>
<feature type="domain" description="Adenylosuccinate lyase C-terminal" evidence="3">
    <location>
        <begin position="365"/>
        <end position="444"/>
    </location>
</feature>
<dbReference type="InterPro" id="IPR019468">
    <property type="entry name" value="AdenyloSucc_lyase_C"/>
</dbReference>
<dbReference type="Gene3D" id="1.20.200.10">
    <property type="entry name" value="Fumarase/aspartase (Central domain)"/>
    <property type="match status" value="1"/>
</dbReference>
<sequence>MARFENAGTSPRNYGSIDVAEGIFSGEGTLQSLMDVEAALALAEAEAGVIPVEAAEEISRKAKVSFLNEETYEKHRRATGHSLMGLIRSYQEVCENGAGQYVHFGTTTQDVTDTALALQMKAVYDLVERKMETVIGLIRELAVKYRSLIMIGRTNDQQAVPITLGYKLAMWLDELERDLERLKASRRRVLVGQFGGAVGTMASLGGAGLAVRDNMMVRLGLEIPKIAWYNSRDRHTEYVTTLAMICGTLGKLGNEVYIGQKTEVNEMAEGFSPDKVGSSTMPHKRNPFVPARLSGFGRMARSIVVDAYTVMESTNERDTRSLRMEPYFMERISSLTDAALDTAIDLFTYIEIREKSFEKNLNILGGLIYTEALMMHFANKFGRIEAHDILHDIAQEAVAEGKNFVDKLLENAKVMENFTKEELLSLMNPAKYIGLSEHFTDVVTRK</sequence>
<dbReference type="AlphaFoldDB" id="A0A1I0CK60"/>
<dbReference type="GO" id="GO:0004018">
    <property type="term" value="F:N6-(1,2-dicarboxyethyl)AMP AMP-lyase (fumarate-forming) activity"/>
    <property type="evidence" value="ECO:0007669"/>
    <property type="project" value="TreeGrafter"/>
</dbReference>
<dbReference type="InterPro" id="IPR022761">
    <property type="entry name" value="Fumarate_lyase_N"/>
</dbReference>
<dbReference type="SMART" id="SM00998">
    <property type="entry name" value="ADSL_C"/>
    <property type="match status" value="1"/>
</dbReference>
<dbReference type="EMBL" id="FOIM01000003">
    <property type="protein sequence ID" value="SET19836.1"/>
    <property type="molecule type" value="Genomic_DNA"/>
</dbReference>
<dbReference type="Pfam" id="PF10397">
    <property type="entry name" value="ADSL_C"/>
    <property type="match status" value="1"/>
</dbReference>
<organism evidence="4 5">
    <name type="scientific">Enterocloster lavalensis</name>
    <dbReference type="NCBI Taxonomy" id="460384"/>
    <lineage>
        <taxon>Bacteria</taxon>
        <taxon>Bacillati</taxon>
        <taxon>Bacillota</taxon>
        <taxon>Clostridia</taxon>
        <taxon>Lachnospirales</taxon>
        <taxon>Lachnospiraceae</taxon>
        <taxon>Enterocloster</taxon>
    </lineage>
</organism>
<evidence type="ECO:0000256" key="1">
    <source>
        <dbReference type="ARBA" id="ARBA00022605"/>
    </source>
</evidence>
<dbReference type="GO" id="GO:0044208">
    <property type="term" value="P:'de novo' AMP biosynthetic process"/>
    <property type="evidence" value="ECO:0007669"/>
    <property type="project" value="TreeGrafter"/>
</dbReference>
<protein>
    <submittedName>
        <fullName evidence="4">Adenylosuccinate lyase</fullName>
    </submittedName>
</protein>
<keyword evidence="2 4" id="KW-0456">Lyase</keyword>
<dbReference type="Pfam" id="PF00206">
    <property type="entry name" value="Lyase_1"/>
    <property type="match status" value="1"/>
</dbReference>
<dbReference type="InterPro" id="IPR000362">
    <property type="entry name" value="Fumarate_lyase_fam"/>
</dbReference>
<proteinExistence type="predicted"/>
<name>A0A1I0CK60_9FIRM</name>
<dbReference type="InterPro" id="IPR020557">
    <property type="entry name" value="Fumarate_lyase_CS"/>
</dbReference>
<dbReference type="InterPro" id="IPR008948">
    <property type="entry name" value="L-Aspartase-like"/>
</dbReference>
<dbReference type="CDD" id="cd01597">
    <property type="entry name" value="pCLME"/>
    <property type="match status" value="1"/>
</dbReference>
<evidence type="ECO:0000313" key="5">
    <source>
        <dbReference type="Proteomes" id="UP000198508"/>
    </source>
</evidence>
<dbReference type="GO" id="GO:0008652">
    <property type="term" value="P:amino acid biosynthetic process"/>
    <property type="evidence" value="ECO:0007669"/>
    <property type="project" value="UniProtKB-KW"/>
</dbReference>
<evidence type="ECO:0000256" key="2">
    <source>
        <dbReference type="ARBA" id="ARBA00023239"/>
    </source>
</evidence>
<dbReference type="SUPFAM" id="SSF48557">
    <property type="entry name" value="L-aspartase-like"/>
    <property type="match status" value="1"/>
</dbReference>
<dbReference type="PANTHER" id="PTHR43172">
    <property type="entry name" value="ADENYLOSUCCINATE LYASE"/>
    <property type="match status" value="1"/>
</dbReference>
<dbReference type="PANTHER" id="PTHR43172:SF1">
    <property type="entry name" value="ADENYLOSUCCINATE LYASE"/>
    <property type="match status" value="1"/>
</dbReference>
<evidence type="ECO:0000313" key="4">
    <source>
        <dbReference type="EMBL" id="SET19836.1"/>
    </source>
</evidence>
<keyword evidence="5" id="KW-1185">Reference proteome</keyword>
<dbReference type="Gene3D" id="1.10.40.30">
    <property type="entry name" value="Fumarase/aspartase (C-terminal domain)"/>
    <property type="match status" value="1"/>
</dbReference>
<dbReference type="RefSeq" id="WP_092361003.1">
    <property type="nucleotide sequence ID" value="NZ_CAKXUV010000053.1"/>
</dbReference>
<reference evidence="5" key="1">
    <citation type="submission" date="2016-10" db="EMBL/GenBank/DDBJ databases">
        <authorList>
            <person name="Varghese N."/>
            <person name="Submissions S."/>
        </authorList>
    </citation>
    <scope>NUCLEOTIDE SEQUENCE [LARGE SCALE GENOMIC DNA]</scope>
    <source>
        <strain evidence="5">NLAE-zl-G277</strain>
    </source>
</reference>
<dbReference type="PROSITE" id="PS00163">
    <property type="entry name" value="FUMARATE_LYASES"/>
    <property type="match status" value="1"/>
</dbReference>
<gene>
    <name evidence="4" type="ORF">SAMN05216313_10320</name>
</gene>
<dbReference type="GO" id="GO:0005829">
    <property type="term" value="C:cytosol"/>
    <property type="evidence" value="ECO:0007669"/>
    <property type="project" value="TreeGrafter"/>
</dbReference>
<dbReference type="PRINTS" id="PR00149">
    <property type="entry name" value="FUMRATELYASE"/>
</dbReference>
<dbReference type="STRING" id="460384.SAMN05216313_10320"/>
<dbReference type="Proteomes" id="UP000198508">
    <property type="component" value="Unassembled WGS sequence"/>
</dbReference>
<evidence type="ECO:0000259" key="3">
    <source>
        <dbReference type="SMART" id="SM00998"/>
    </source>
</evidence>
<dbReference type="PRINTS" id="PR00145">
    <property type="entry name" value="ARGSUCLYASE"/>
</dbReference>
<accession>A0A1I0CK60</accession>